<sequence>MEGTLRKVAIMT</sequence>
<name>A0A392T890_9FABA</name>
<accession>A0A392T890</accession>
<evidence type="ECO:0000313" key="1">
    <source>
        <dbReference type="EMBL" id="MCI56380.1"/>
    </source>
</evidence>
<comment type="caution">
    <text evidence="1">The sequence shown here is derived from an EMBL/GenBank/DDBJ whole genome shotgun (WGS) entry which is preliminary data.</text>
</comment>
<evidence type="ECO:0000313" key="2">
    <source>
        <dbReference type="Proteomes" id="UP000265520"/>
    </source>
</evidence>
<reference evidence="1 2" key="1">
    <citation type="journal article" date="2018" name="Front. Plant Sci.">
        <title>Red Clover (Trifolium pratense) and Zigzag Clover (T. medium) - A Picture of Genomic Similarities and Differences.</title>
        <authorList>
            <person name="Dluhosova J."/>
            <person name="Istvanek J."/>
            <person name="Nedelnik J."/>
            <person name="Repkova J."/>
        </authorList>
    </citation>
    <scope>NUCLEOTIDE SEQUENCE [LARGE SCALE GENOMIC DNA]</scope>
    <source>
        <strain evidence="2">cv. 10/8</strain>
        <tissue evidence="1">Leaf</tissue>
    </source>
</reference>
<organism evidence="1 2">
    <name type="scientific">Trifolium medium</name>
    <dbReference type="NCBI Taxonomy" id="97028"/>
    <lineage>
        <taxon>Eukaryota</taxon>
        <taxon>Viridiplantae</taxon>
        <taxon>Streptophyta</taxon>
        <taxon>Embryophyta</taxon>
        <taxon>Tracheophyta</taxon>
        <taxon>Spermatophyta</taxon>
        <taxon>Magnoliopsida</taxon>
        <taxon>eudicotyledons</taxon>
        <taxon>Gunneridae</taxon>
        <taxon>Pentapetalae</taxon>
        <taxon>rosids</taxon>
        <taxon>fabids</taxon>
        <taxon>Fabales</taxon>
        <taxon>Fabaceae</taxon>
        <taxon>Papilionoideae</taxon>
        <taxon>50 kb inversion clade</taxon>
        <taxon>NPAAA clade</taxon>
        <taxon>Hologalegina</taxon>
        <taxon>IRL clade</taxon>
        <taxon>Trifolieae</taxon>
        <taxon>Trifolium</taxon>
    </lineage>
</organism>
<dbReference type="EMBL" id="LXQA010511340">
    <property type="protein sequence ID" value="MCI56380.1"/>
    <property type="molecule type" value="Genomic_DNA"/>
</dbReference>
<protein>
    <submittedName>
        <fullName evidence="1">Uncharacterized protein</fullName>
    </submittedName>
</protein>
<proteinExistence type="predicted"/>
<dbReference type="Proteomes" id="UP000265520">
    <property type="component" value="Unassembled WGS sequence"/>
</dbReference>
<keyword evidence="2" id="KW-1185">Reference proteome</keyword>
<feature type="non-terminal residue" evidence="1">
    <location>
        <position position="12"/>
    </location>
</feature>